<feature type="transmembrane region" description="Helical" evidence="22">
    <location>
        <begin position="170"/>
        <end position="187"/>
    </location>
</feature>
<feature type="transmembrane region" description="Helical" evidence="22">
    <location>
        <begin position="16"/>
        <end position="36"/>
    </location>
</feature>
<feature type="transmembrane region" description="Helical" evidence="22">
    <location>
        <begin position="83"/>
        <end position="101"/>
    </location>
</feature>
<evidence type="ECO:0000256" key="1">
    <source>
        <dbReference type="ARBA" id="ARBA00004651"/>
    </source>
</evidence>
<evidence type="ECO:0000256" key="8">
    <source>
        <dbReference type="ARBA" id="ARBA00022960"/>
    </source>
</evidence>
<sequence length="382" mass="41985">MKVFNMILSHLKKLDYVLIAAVLFLSAFGLLMVYSAGYPLGYMKYHNGSYFFIKQLQWLLIGLTFFSAAVFFPYKAYSKLIRFLVKLSFLLLILVLLPGIGMEKNNSQRWIQLGSLMIQPSEAVKLVMVIYFAYVYAKKQKYIADFGKGVMPPLLILAAVFFLILKQPDLGTAVSILLSCGAVLLCAGLRMRHLLLLGTMAGAGIAYFAITAPYRLKRLTSFSDPFQNENGDGYQLINSYLAIDSGGLLGNGLGNSVQKLGFLPEAHTDFIMAVITEELGGIGLLMIIGAYLLIMFRGVRVAVQIDDPFGKLLAVGLTFQIMIQALFNLGAVFGLLPITGIPLPFVSYGGSSLMFMLMSAGILVNLSSHVKRGVKKDETFLL</sequence>
<evidence type="ECO:0000256" key="21">
    <source>
        <dbReference type="ARBA" id="ARBA00049966"/>
    </source>
</evidence>
<evidence type="ECO:0000256" key="6">
    <source>
        <dbReference type="ARBA" id="ARBA00022679"/>
    </source>
</evidence>
<gene>
    <name evidence="23" type="primary">ftsW</name>
    <name evidence="23" type="ORF">MOE73_19425</name>
</gene>
<evidence type="ECO:0000256" key="2">
    <source>
        <dbReference type="ARBA" id="ARBA00004752"/>
    </source>
</evidence>
<comment type="catalytic activity">
    <reaction evidence="20">
        <text>[GlcNAc-(1-&gt;4)-Mur2Ac(oyl-L-Ala-gamma-D-Glu-L-Lys-D-Ala-D-Ala)](n)-di-trans,octa-cis-undecaprenyl diphosphate + beta-D-GlcNAc-(1-&gt;4)-Mur2Ac(oyl-L-Ala-gamma-D-Glu-L-Lys-D-Ala-D-Ala)-di-trans,octa-cis-undecaprenyl diphosphate = [GlcNAc-(1-&gt;4)-Mur2Ac(oyl-L-Ala-gamma-D-Glu-L-Lys-D-Ala-D-Ala)](n+1)-di-trans,octa-cis-undecaprenyl diphosphate + di-trans,octa-cis-undecaprenyl diphosphate + H(+)</text>
        <dbReference type="Rhea" id="RHEA:23708"/>
        <dbReference type="Rhea" id="RHEA-COMP:9602"/>
        <dbReference type="Rhea" id="RHEA-COMP:9603"/>
        <dbReference type="ChEBI" id="CHEBI:15378"/>
        <dbReference type="ChEBI" id="CHEBI:58405"/>
        <dbReference type="ChEBI" id="CHEBI:60033"/>
        <dbReference type="ChEBI" id="CHEBI:78435"/>
        <dbReference type="EC" id="2.4.99.28"/>
    </reaction>
</comment>
<dbReference type="GO" id="GO:0008955">
    <property type="term" value="F:peptidoglycan glycosyltransferase activity"/>
    <property type="evidence" value="ECO:0007669"/>
    <property type="project" value="UniProtKB-EC"/>
</dbReference>
<keyword evidence="5" id="KW-0328">Glycosyltransferase</keyword>
<dbReference type="GO" id="GO:0008360">
    <property type="term" value="P:regulation of cell shape"/>
    <property type="evidence" value="ECO:0007669"/>
    <property type="project" value="UniProtKB-KW"/>
</dbReference>
<keyword evidence="3" id="KW-1003">Cell membrane</keyword>
<evidence type="ECO:0000256" key="13">
    <source>
        <dbReference type="ARBA" id="ARBA00023316"/>
    </source>
</evidence>
<dbReference type="InterPro" id="IPR001182">
    <property type="entry name" value="FtsW/RodA"/>
</dbReference>
<dbReference type="GO" id="GO:0009252">
    <property type="term" value="P:peptidoglycan biosynthetic process"/>
    <property type="evidence" value="ECO:0007669"/>
    <property type="project" value="UniProtKB-KW"/>
</dbReference>
<name>A0AA90IPQ0_9BACI</name>
<evidence type="ECO:0000256" key="7">
    <source>
        <dbReference type="ARBA" id="ARBA00022692"/>
    </source>
</evidence>
<evidence type="ECO:0000256" key="15">
    <source>
        <dbReference type="ARBA" id="ARBA00033270"/>
    </source>
</evidence>
<dbReference type="AlphaFoldDB" id="A0AA90IPQ0"/>
<dbReference type="GO" id="GO:0032153">
    <property type="term" value="C:cell division site"/>
    <property type="evidence" value="ECO:0007669"/>
    <property type="project" value="TreeGrafter"/>
</dbReference>
<comment type="subcellular location">
    <subcellularLocation>
        <location evidence="1">Cell membrane</location>
        <topology evidence="1">Multi-pass membrane protein</topology>
    </subcellularLocation>
</comment>
<proteinExistence type="inferred from homology"/>
<comment type="caution">
    <text evidence="23">The sequence shown here is derived from an EMBL/GenBank/DDBJ whole genome shotgun (WGS) entry which is preliminary data.</text>
</comment>
<evidence type="ECO:0000256" key="14">
    <source>
        <dbReference type="ARBA" id="ARBA00032370"/>
    </source>
</evidence>
<evidence type="ECO:0000256" key="3">
    <source>
        <dbReference type="ARBA" id="ARBA00022475"/>
    </source>
</evidence>
<evidence type="ECO:0000256" key="11">
    <source>
        <dbReference type="ARBA" id="ARBA00023136"/>
    </source>
</evidence>
<dbReference type="EC" id="2.4.99.28" evidence="19"/>
<keyword evidence="13" id="KW-0961">Cell wall biogenesis/degradation</keyword>
<evidence type="ECO:0000256" key="18">
    <source>
        <dbReference type="ARBA" id="ARBA00041418"/>
    </source>
</evidence>
<accession>A0AA90IPQ0</accession>
<keyword evidence="8" id="KW-0133">Cell shape</keyword>
<dbReference type="NCBIfam" id="TIGR02614">
    <property type="entry name" value="ftsW"/>
    <property type="match status" value="1"/>
</dbReference>
<dbReference type="GO" id="GO:0071555">
    <property type="term" value="P:cell wall organization"/>
    <property type="evidence" value="ECO:0007669"/>
    <property type="project" value="UniProtKB-KW"/>
</dbReference>
<feature type="transmembrane region" description="Helical" evidence="22">
    <location>
        <begin position="194"/>
        <end position="214"/>
    </location>
</feature>
<keyword evidence="12" id="KW-0131">Cell cycle</keyword>
<dbReference type="PROSITE" id="PS00428">
    <property type="entry name" value="FTSW_RODA_SPOVE"/>
    <property type="match status" value="1"/>
</dbReference>
<dbReference type="InterPro" id="IPR013437">
    <property type="entry name" value="FtsW"/>
</dbReference>
<dbReference type="GO" id="GO:0051301">
    <property type="term" value="P:cell division"/>
    <property type="evidence" value="ECO:0007669"/>
    <property type="project" value="UniProtKB-KW"/>
</dbReference>
<organism evidence="23 24">
    <name type="scientific">Bacillus haynesii</name>
    <dbReference type="NCBI Taxonomy" id="1925021"/>
    <lineage>
        <taxon>Bacteria</taxon>
        <taxon>Bacillati</taxon>
        <taxon>Bacillota</taxon>
        <taxon>Bacilli</taxon>
        <taxon>Bacillales</taxon>
        <taxon>Bacillaceae</taxon>
        <taxon>Bacillus</taxon>
    </lineage>
</organism>
<keyword evidence="6" id="KW-0808">Transferase</keyword>
<dbReference type="RefSeq" id="WP_268306156.1">
    <property type="nucleotide sequence ID" value="NZ_JALAJD010000008.1"/>
</dbReference>
<keyword evidence="11 22" id="KW-0472">Membrane</keyword>
<evidence type="ECO:0000256" key="16">
    <source>
        <dbReference type="ARBA" id="ARBA00038053"/>
    </source>
</evidence>
<evidence type="ECO:0000256" key="4">
    <source>
        <dbReference type="ARBA" id="ARBA00022618"/>
    </source>
</evidence>
<evidence type="ECO:0000256" key="5">
    <source>
        <dbReference type="ARBA" id="ARBA00022676"/>
    </source>
</evidence>
<evidence type="ECO:0000256" key="20">
    <source>
        <dbReference type="ARBA" id="ARBA00049902"/>
    </source>
</evidence>
<reference evidence="23" key="1">
    <citation type="submission" date="2022-02" db="EMBL/GenBank/DDBJ databases">
        <title>Crop Bioprotection Bacillus Genome Sequencing.</title>
        <authorList>
            <person name="Dunlap C."/>
        </authorList>
    </citation>
    <scope>NUCLEOTIDE SEQUENCE</scope>
    <source>
        <strain evidence="23">T20C14</strain>
    </source>
</reference>
<evidence type="ECO:0000313" key="24">
    <source>
        <dbReference type="Proteomes" id="UP001066455"/>
    </source>
</evidence>
<dbReference type="GO" id="GO:0005886">
    <property type="term" value="C:plasma membrane"/>
    <property type="evidence" value="ECO:0007669"/>
    <property type="project" value="UniProtKB-SubCell"/>
</dbReference>
<comment type="pathway">
    <text evidence="2">Cell wall biogenesis; peptidoglycan biosynthesis.</text>
</comment>
<evidence type="ECO:0000256" key="17">
    <source>
        <dbReference type="ARBA" id="ARBA00041185"/>
    </source>
</evidence>
<dbReference type="Proteomes" id="UP001066455">
    <property type="component" value="Unassembled WGS sequence"/>
</dbReference>
<evidence type="ECO:0000256" key="9">
    <source>
        <dbReference type="ARBA" id="ARBA00022984"/>
    </source>
</evidence>
<dbReference type="GO" id="GO:0015648">
    <property type="term" value="F:lipid-linked peptidoglycan transporter activity"/>
    <property type="evidence" value="ECO:0007669"/>
    <property type="project" value="TreeGrafter"/>
</dbReference>
<keyword evidence="10 22" id="KW-1133">Transmembrane helix</keyword>
<evidence type="ECO:0000256" key="22">
    <source>
        <dbReference type="SAM" id="Phobius"/>
    </source>
</evidence>
<evidence type="ECO:0000256" key="10">
    <source>
        <dbReference type="ARBA" id="ARBA00022989"/>
    </source>
</evidence>
<dbReference type="EMBL" id="JALAXI010000019">
    <property type="protein sequence ID" value="MCY9282233.1"/>
    <property type="molecule type" value="Genomic_DNA"/>
</dbReference>
<keyword evidence="4" id="KW-0132">Cell division</keyword>
<dbReference type="PANTHER" id="PTHR30474:SF2">
    <property type="entry name" value="PEPTIDOGLYCAN GLYCOSYLTRANSFERASE FTSW-RELATED"/>
    <property type="match status" value="1"/>
</dbReference>
<dbReference type="InterPro" id="IPR018365">
    <property type="entry name" value="Cell_cycle_FtsW-rel_CS"/>
</dbReference>
<keyword evidence="7 22" id="KW-0812">Transmembrane</keyword>
<feature type="transmembrane region" description="Helical" evidence="22">
    <location>
        <begin position="146"/>
        <end position="164"/>
    </location>
</feature>
<evidence type="ECO:0000313" key="23">
    <source>
        <dbReference type="EMBL" id="MCY9282233.1"/>
    </source>
</evidence>
<keyword evidence="9" id="KW-0573">Peptidoglycan synthesis</keyword>
<comment type="similarity">
    <text evidence="16">Belongs to the SEDS family. FtsW subfamily.</text>
</comment>
<feature type="transmembrane region" description="Helical" evidence="22">
    <location>
        <begin position="270"/>
        <end position="294"/>
    </location>
</feature>
<feature type="transmembrane region" description="Helical" evidence="22">
    <location>
        <begin position="315"/>
        <end position="339"/>
    </location>
</feature>
<comment type="function">
    <text evidence="21">Peptidoglycan polymerase that is essential for cell division.</text>
</comment>
<feature type="transmembrane region" description="Helical" evidence="22">
    <location>
        <begin position="113"/>
        <end position="134"/>
    </location>
</feature>
<evidence type="ECO:0000256" key="12">
    <source>
        <dbReference type="ARBA" id="ARBA00023306"/>
    </source>
</evidence>
<dbReference type="Pfam" id="PF01098">
    <property type="entry name" value="FTSW_RODA_SPOVE"/>
    <property type="match status" value="1"/>
</dbReference>
<evidence type="ECO:0000256" key="19">
    <source>
        <dbReference type="ARBA" id="ARBA00044770"/>
    </source>
</evidence>
<feature type="transmembrane region" description="Helical" evidence="22">
    <location>
        <begin position="345"/>
        <end position="366"/>
    </location>
</feature>
<feature type="transmembrane region" description="Helical" evidence="22">
    <location>
        <begin position="56"/>
        <end position="74"/>
    </location>
</feature>
<protein>
    <recommendedName>
        <fullName evidence="17">Probable peptidoglycan glycosyltransferase FtsW</fullName>
        <ecNumber evidence="19">2.4.99.28</ecNumber>
    </recommendedName>
    <alternativeName>
        <fullName evidence="18">Cell division protein FtsW</fullName>
    </alternativeName>
    <alternativeName>
        <fullName evidence="15">Cell wall polymerase</fullName>
    </alternativeName>
    <alternativeName>
        <fullName evidence="14">Peptidoglycan polymerase</fullName>
    </alternativeName>
</protein>
<dbReference type="PANTHER" id="PTHR30474">
    <property type="entry name" value="CELL CYCLE PROTEIN"/>
    <property type="match status" value="1"/>
</dbReference>